<comment type="caution">
    <text evidence="2">The sequence shown here is derived from an EMBL/GenBank/DDBJ whole genome shotgun (WGS) entry which is preliminary data.</text>
</comment>
<evidence type="ECO:0000256" key="1">
    <source>
        <dbReference type="SAM" id="MobiDB-lite"/>
    </source>
</evidence>
<sequence>MTATVSDGPRSSASHGRWELDRLGHDSWRICDPARRQADADCLIAYVDRHPSGVLDVLWLRTPCPRTTRFRDFDRLFEALDLAVANASDRSRAPSPIRHRPPPRERPPL</sequence>
<dbReference type="RefSeq" id="WP_337332298.1">
    <property type="nucleotide sequence ID" value="NZ_JBBDGM010000007.1"/>
</dbReference>
<feature type="region of interest" description="Disordered" evidence="1">
    <location>
        <begin position="87"/>
        <end position="109"/>
    </location>
</feature>
<organism evidence="2 3">
    <name type="scientific">Microbacterium bandirmense</name>
    <dbReference type="NCBI Taxonomy" id="3122050"/>
    <lineage>
        <taxon>Bacteria</taxon>
        <taxon>Bacillati</taxon>
        <taxon>Actinomycetota</taxon>
        <taxon>Actinomycetes</taxon>
        <taxon>Micrococcales</taxon>
        <taxon>Microbacteriaceae</taxon>
        <taxon>Microbacterium</taxon>
    </lineage>
</organism>
<proteinExistence type="predicted"/>
<dbReference type="Proteomes" id="UP001371224">
    <property type="component" value="Unassembled WGS sequence"/>
</dbReference>
<protein>
    <submittedName>
        <fullName evidence="2">Uncharacterized protein</fullName>
    </submittedName>
</protein>
<evidence type="ECO:0000313" key="2">
    <source>
        <dbReference type="EMBL" id="MEJ1088641.1"/>
    </source>
</evidence>
<keyword evidence="3" id="KW-1185">Reference proteome</keyword>
<dbReference type="EMBL" id="JBBDGM010000007">
    <property type="protein sequence ID" value="MEJ1088641.1"/>
    <property type="molecule type" value="Genomic_DNA"/>
</dbReference>
<accession>A0ABU8LBC7</accession>
<name>A0ABU8LBC7_9MICO</name>
<gene>
    <name evidence="2" type="ORF">WDU99_09960</name>
</gene>
<evidence type="ECO:0000313" key="3">
    <source>
        <dbReference type="Proteomes" id="UP001371224"/>
    </source>
</evidence>
<reference evidence="2 3" key="1">
    <citation type="submission" date="2024-02" db="EMBL/GenBank/DDBJ databases">
        <authorList>
            <person name="Saticioglu I.B."/>
        </authorList>
    </citation>
    <scope>NUCLEOTIDE SEQUENCE [LARGE SCALE GENOMIC DNA]</scope>
    <source>
        <strain evidence="2 3">Mu-80</strain>
    </source>
</reference>